<dbReference type="InterPro" id="IPR006575">
    <property type="entry name" value="RWD_dom"/>
</dbReference>
<protein>
    <recommendedName>
        <fullName evidence="9">RWD domain-containing protein</fullName>
    </recommendedName>
</protein>
<evidence type="ECO:0008006" key="9">
    <source>
        <dbReference type="Google" id="ProtNLM"/>
    </source>
</evidence>
<dbReference type="GO" id="GO:0016567">
    <property type="term" value="P:protein ubiquitination"/>
    <property type="evidence" value="ECO:0007669"/>
    <property type="project" value="TreeGrafter"/>
</dbReference>
<dbReference type="PROSITE" id="PS50908">
    <property type="entry name" value="RWD"/>
    <property type="match status" value="1"/>
</dbReference>
<dbReference type="CDD" id="cd23823">
    <property type="entry name" value="RWD_GCN2"/>
    <property type="match status" value="1"/>
</dbReference>
<evidence type="ECO:0000259" key="6">
    <source>
        <dbReference type="PROSITE" id="PS50908"/>
    </source>
</evidence>
<dbReference type="InterPro" id="IPR001841">
    <property type="entry name" value="Znf_RING"/>
</dbReference>
<keyword evidence="2" id="KW-0862">Zinc</keyword>
<keyword evidence="1 3" id="KW-0479">Metal-binding</keyword>
<keyword evidence="1 3" id="KW-0863">Zinc-finger</keyword>
<proteinExistence type="predicted"/>
<evidence type="ECO:0000313" key="7">
    <source>
        <dbReference type="EMBL" id="GMS89788.1"/>
    </source>
</evidence>
<feature type="compositionally biased region" description="Basic and acidic residues" evidence="4">
    <location>
        <begin position="195"/>
        <end position="204"/>
    </location>
</feature>
<dbReference type="SUPFAM" id="SSF57850">
    <property type="entry name" value="RING/U-box"/>
    <property type="match status" value="1"/>
</dbReference>
<feature type="non-terminal residue" evidence="7">
    <location>
        <position position="1"/>
    </location>
</feature>
<dbReference type="GO" id="GO:0005634">
    <property type="term" value="C:nucleus"/>
    <property type="evidence" value="ECO:0007669"/>
    <property type="project" value="TreeGrafter"/>
</dbReference>
<dbReference type="Pfam" id="PF05773">
    <property type="entry name" value="RWD"/>
    <property type="match status" value="1"/>
</dbReference>
<feature type="compositionally biased region" description="Gly residues" evidence="4">
    <location>
        <begin position="347"/>
        <end position="356"/>
    </location>
</feature>
<evidence type="ECO:0000313" key="8">
    <source>
        <dbReference type="Proteomes" id="UP001432027"/>
    </source>
</evidence>
<keyword evidence="8" id="KW-1185">Reference proteome</keyword>
<feature type="domain" description="RWD" evidence="6">
    <location>
        <begin position="8"/>
        <end position="115"/>
    </location>
</feature>
<dbReference type="SMART" id="SM00184">
    <property type="entry name" value="RING"/>
    <property type="match status" value="1"/>
</dbReference>
<dbReference type="InterPro" id="IPR016135">
    <property type="entry name" value="UBQ-conjugating_enzyme/RWD"/>
</dbReference>
<feature type="compositionally biased region" description="Basic and acidic residues" evidence="4">
    <location>
        <begin position="358"/>
        <end position="372"/>
    </location>
</feature>
<dbReference type="AlphaFoldDB" id="A0AAV5TAE5"/>
<evidence type="ECO:0000256" key="3">
    <source>
        <dbReference type="PROSITE-ProRule" id="PRU00175"/>
    </source>
</evidence>
<gene>
    <name evidence="7" type="ORF">PENTCL1PPCAC_11963</name>
</gene>
<name>A0AAV5TAE5_9BILA</name>
<dbReference type="Gene3D" id="3.30.40.10">
    <property type="entry name" value="Zinc/RING finger domain, C3HC4 (zinc finger)"/>
    <property type="match status" value="1"/>
</dbReference>
<feature type="region of interest" description="Disordered" evidence="4">
    <location>
        <begin position="192"/>
        <end position="219"/>
    </location>
</feature>
<feature type="compositionally biased region" description="Pro residues" evidence="4">
    <location>
        <begin position="308"/>
        <end position="322"/>
    </location>
</feature>
<dbReference type="InterPro" id="IPR039133">
    <property type="entry name" value="RNF25"/>
</dbReference>
<dbReference type="EMBL" id="BTSX01000003">
    <property type="protein sequence ID" value="GMS89788.1"/>
    <property type="molecule type" value="Genomic_DNA"/>
</dbReference>
<feature type="compositionally biased region" description="Low complexity" evidence="4">
    <location>
        <begin position="450"/>
        <end position="465"/>
    </location>
</feature>
<evidence type="ECO:0000259" key="5">
    <source>
        <dbReference type="PROSITE" id="PS50089"/>
    </source>
</evidence>
<dbReference type="PROSITE" id="PS50089">
    <property type="entry name" value="ZF_RING_2"/>
    <property type="match status" value="1"/>
</dbReference>
<dbReference type="SMART" id="SM00591">
    <property type="entry name" value="RWD"/>
    <property type="match status" value="1"/>
</dbReference>
<organism evidence="7 8">
    <name type="scientific">Pristionchus entomophagus</name>
    <dbReference type="NCBI Taxonomy" id="358040"/>
    <lineage>
        <taxon>Eukaryota</taxon>
        <taxon>Metazoa</taxon>
        <taxon>Ecdysozoa</taxon>
        <taxon>Nematoda</taxon>
        <taxon>Chromadorea</taxon>
        <taxon>Rhabditida</taxon>
        <taxon>Rhabditina</taxon>
        <taxon>Diplogasteromorpha</taxon>
        <taxon>Diplogasteroidea</taxon>
        <taxon>Neodiplogasteridae</taxon>
        <taxon>Pristionchus</taxon>
    </lineage>
</organism>
<dbReference type="GO" id="GO:0008270">
    <property type="term" value="F:zinc ion binding"/>
    <property type="evidence" value="ECO:0007669"/>
    <property type="project" value="UniProtKB-KW"/>
</dbReference>
<dbReference type="SUPFAM" id="SSF54495">
    <property type="entry name" value="UBC-like"/>
    <property type="match status" value="1"/>
</dbReference>
<dbReference type="Gene3D" id="3.10.110.10">
    <property type="entry name" value="Ubiquitin Conjugating Enzyme"/>
    <property type="match status" value="1"/>
</dbReference>
<evidence type="ECO:0000256" key="2">
    <source>
        <dbReference type="ARBA" id="ARBA00022833"/>
    </source>
</evidence>
<feature type="domain" description="RING-type" evidence="5">
    <location>
        <begin position="123"/>
        <end position="185"/>
    </location>
</feature>
<evidence type="ECO:0000256" key="1">
    <source>
        <dbReference type="ARBA" id="ARBA00022771"/>
    </source>
</evidence>
<feature type="non-terminal residue" evidence="7">
    <location>
        <position position="472"/>
    </location>
</feature>
<feature type="region of interest" description="Disordered" evidence="4">
    <location>
        <begin position="292"/>
        <end position="472"/>
    </location>
</feature>
<feature type="compositionally biased region" description="Basic and acidic residues" evidence="4">
    <location>
        <begin position="326"/>
        <end position="335"/>
    </location>
</feature>
<comment type="caution">
    <text evidence="7">The sequence shown here is derived from an EMBL/GenBank/DDBJ whole genome shotgun (WGS) entry which is preliminary data.</text>
</comment>
<reference evidence="7" key="1">
    <citation type="submission" date="2023-10" db="EMBL/GenBank/DDBJ databases">
        <title>Genome assembly of Pristionchus species.</title>
        <authorList>
            <person name="Yoshida K."/>
            <person name="Sommer R.J."/>
        </authorList>
    </citation>
    <scope>NUCLEOTIDE SEQUENCE</scope>
    <source>
        <strain evidence="7">RS0144</strain>
    </source>
</reference>
<dbReference type="GO" id="GO:0061630">
    <property type="term" value="F:ubiquitin protein ligase activity"/>
    <property type="evidence" value="ECO:0007669"/>
    <property type="project" value="InterPro"/>
</dbReference>
<sequence length="472" mass="50995">RMSEDTRIEIDALQSIYEEQLSVEETNGGFRLWMKVRPQDATTDSVSLSIKVILEVDGNYPDNSCPSFSLAEPRGLHDEAPRELAKSIEERLREMEGMPVLYEIFQLTSDFLVASESTSVSTCPICLCPMSDAPQAVTSCEHYVHRPCLDRHIEHVRRSLAETLARTPDHMKHQVDRSLLCPVCRAELETEVEPLEEKKEEEAKGKRKSKGGKKMEEKKPLIEEGYSDFSFDWRQWKEQQARMKVIFDRQLAKDGIIDVEKEARKHLVTEDAIVYLDQLSLSASDALLPPPPTLSSFPPGFDPLGLTRPPPGFSSTVGPPPGFSQESRRGTLHERGQHRHHERRGGARGGRGGGEVARGNERGGEGGRRGGGDGKGSVRGGRNNNPKPPLPEGSAAPAALPTKRAEGGGERGILQPTPPATSDSAAAAAAAHPTVRRDGGNRNPKPPVNSGSAAPAAAAASSAAKGGRGGGG</sequence>
<accession>A0AAV5TAE5</accession>
<dbReference type="PANTHER" id="PTHR13198:SF4">
    <property type="entry name" value="E3 UBIQUITIN-PROTEIN LIGASE RNF25"/>
    <property type="match status" value="1"/>
</dbReference>
<dbReference type="PANTHER" id="PTHR13198">
    <property type="entry name" value="RING FINGER PROTEIN 25"/>
    <property type="match status" value="1"/>
</dbReference>
<dbReference type="InterPro" id="IPR013083">
    <property type="entry name" value="Znf_RING/FYVE/PHD"/>
</dbReference>
<dbReference type="Proteomes" id="UP001432027">
    <property type="component" value="Unassembled WGS sequence"/>
</dbReference>
<evidence type="ECO:0000256" key="4">
    <source>
        <dbReference type="SAM" id="MobiDB-lite"/>
    </source>
</evidence>